<evidence type="ECO:0000256" key="1">
    <source>
        <dbReference type="SAM" id="Phobius"/>
    </source>
</evidence>
<dbReference type="AlphaFoldDB" id="A0A0E9N6Q3"/>
<keyword evidence="1" id="KW-0812">Transmembrane</keyword>
<dbReference type="EMBL" id="BBWV01000005">
    <property type="protein sequence ID" value="GAO45478.1"/>
    <property type="molecule type" value="Genomic_DNA"/>
</dbReference>
<proteinExistence type="predicted"/>
<keyword evidence="1" id="KW-1133">Transmembrane helix</keyword>
<dbReference type="STRING" id="1220578.FPE01S_05_01730"/>
<dbReference type="OrthoDB" id="667305at2"/>
<reference evidence="2 3" key="1">
    <citation type="submission" date="2015-04" db="EMBL/GenBank/DDBJ databases">
        <title>Whole genome shotgun sequence of Flavihumibacter petaseus NBRC 106054.</title>
        <authorList>
            <person name="Miyazawa S."/>
            <person name="Hosoyama A."/>
            <person name="Hashimoto M."/>
            <person name="Noguchi M."/>
            <person name="Tsuchikane K."/>
            <person name="Ohji S."/>
            <person name="Yamazoe A."/>
            <person name="Ichikawa N."/>
            <person name="Kimura A."/>
            <person name="Fujita N."/>
        </authorList>
    </citation>
    <scope>NUCLEOTIDE SEQUENCE [LARGE SCALE GENOMIC DNA]</scope>
    <source>
        <strain evidence="2 3">NBRC 106054</strain>
    </source>
</reference>
<evidence type="ECO:0000313" key="2">
    <source>
        <dbReference type="EMBL" id="GAO45478.1"/>
    </source>
</evidence>
<sequence>MKKVYKIIWRHVITGFIFIMPVLITFAVISKFWKKFLVMGGKVTKLLHIDTVLGPGGDAVIAVILFLLICIIAGFLVKMTLFKRMSDWLDGKLADFVPGYGDLKKETEVKIGTATVKEDVYETCMVHTDGYWKPAYLIDVDANDNATVFIPAAPVFSNGQVVVVPAGTYKKLPIDSGVLNSHLKKLGKGLPTGFYI</sequence>
<dbReference type="RefSeq" id="WP_046371480.1">
    <property type="nucleotide sequence ID" value="NZ_BBWV01000005.1"/>
</dbReference>
<dbReference type="Proteomes" id="UP000033121">
    <property type="component" value="Unassembled WGS sequence"/>
</dbReference>
<keyword evidence="1" id="KW-0472">Membrane</keyword>
<evidence type="ECO:0008006" key="4">
    <source>
        <dbReference type="Google" id="ProtNLM"/>
    </source>
</evidence>
<evidence type="ECO:0000313" key="3">
    <source>
        <dbReference type="Proteomes" id="UP000033121"/>
    </source>
</evidence>
<name>A0A0E9N6Q3_9BACT</name>
<feature type="transmembrane region" description="Helical" evidence="1">
    <location>
        <begin position="12"/>
        <end position="33"/>
    </location>
</feature>
<comment type="caution">
    <text evidence="2">The sequence shown here is derived from an EMBL/GenBank/DDBJ whole genome shotgun (WGS) entry which is preliminary data.</text>
</comment>
<accession>A0A0E9N6Q3</accession>
<feature type="transmembrane region" description="Helical" evidence="1">
    <location>
        <begin position="53"/>
        <end position="77"/>
    </location>
</feature>
<keyword evidence="3" id="KW-1185">Reference proteome</keyword>
<gene>
    <name evidence="2" type="ORF">FPE01S_05_01730</name>
</gene>
<organism evidence="2 3">
    <name type="scientific">Flavihumibacter petaseus NBRC 106054</name>
    <dbReference type="NCBI Taxonomy" id="1220578"/>
    <lineage>
        <taxon>Bacteria</taxon>
        <taxon>Pseudomonadati</taxon>
        <taxon>Bacteroidota</taxon>
        <taxon>Chitinophagia</taxon>
        <taxon>Chitinophagales</taxon>
        <taxon>Chitinophagaceae</taxon>
        <taxon>Flavihumibacter</taxon>
    </lineage>
</organism>
<protein>
    <recommendedName>
        <fullName evidence="4">DUF502 domain-containing protein</fullName>
    </recommendedName>
</protein>